<evidence type="ECO:0000313" key="2">
    <source>
        <dbReference type="Proteomes" id="UP000256599"/>
    </source>
</evidence>
<dbReference type="OrthoDB" id="5325776at2"/>
<name>A0A3D8I5V7_9HELI</name>
<dbReference type="AlphaFoldDB" id="A0A3D8I5V7"/>
<comment type="caution">
    <text evidence="1">The sequence shown here is derived from an EMBL/GenBank/DDBJ whole genome shotgun (WGS) entry which is preliminary data.</text>
</comment>
<keyword evidence="2" id="KW-1185">Reference proteome</keyword>
<protein>
    <submittedName>
        <fullName evidence="1">Uncharacterized protein</fullName>
    </submittedName>
</protein>
<dbReference type="EMBL" id="NXLR01000004">
    <property type="protein sequence ID" value="RDU60355.1"/>
    <property type="molecule type" value="Genomic_DNA"/>
</dbReference>
<evidence type="ECO:0000313" key="1">
    <source>
        <dbReference type="EMBL" id="RDU60355.1"/>
    </source>
</evidence>
<gene>
    <name evidence="1" type="ORF">CQA63_03520</name>
</gene>
<reference evidence="1 2" key="1">
    <citation type="submission" date="2018-04" db="EMBL/GenBank/DDBJ databases">
        <title>Novel Campyloabacter and Helicobacter Species and Strains.</title>
        <authorList>
            <person name="Mannion A.J."/>
            <person name="Shen Z."/>
            <person name="Fox J.G."/>
        </authorList>
    </citation>
    <scope>NUCLEOTIDE SEQUENCE [LARGE SCALE GENOMIC DNA]</scope>
    <source>
        <strain evidence="1 2">MIT 98-6070</strain>
    </source>
</reference>
<accession>A0A3D8I5V7</accession>
<proteinExistence type="predicted"/>
<dbReference type="Proteomes" id="UP000256599">
    <property type="component" value="Unassembled WGS sequence"/>
</dbReference>
<sequence>MIYAILFILSIGLACSFYLHQSYQRSYTHSALHAKVQLHLYARSLKNMLKLCLQTYDFNTCQMQTFSFPNDYHFRAALTELNSQVILLDIHGHILHPTNNNTFRITKRYVLLNPPKHSP</sequence>
<organism evidence="1 2">
    <name type="scientific">Helicobacter marmotae</name>
    <dbReference type="NCBI Taxonomy" id="152490"/>
    <lineage>
        <taxon>Bacteria</taxon>
        <taxon>Pseudomonadati</taxon>
        <taxon>Campylobacterota</taxon>
        <taxon>Epsilonproteobacteria</taxon>
        <taxon>Campylobacterales</taxon>
        <taxon>Helicobacteraceae</taxon>
        <taxon>Helicobacter</taxon>
    </lineage>
</organism>